<dbReference type="Pfam" id="PF04191">
    <property type="entry name" value="PEMT"/>
    <property type="match status" value="1"/>
</dbReference>
<feature type="transmembrane region" description="Helical" evidence="5">
    <location>
        <begin position="193"/>
        <end position="214"/>
    </location>
</feature>
<feature type="transmembrane region" description="Helical" evidence="5">
    <location>
        <begin position="105"/>
        <end position="126"/>
    </location>
</feature>
<keyword evidence="6" id="KW-0808">Transferase</keyword>
<comment type="subcellular location">
    <subcellularLocation>
        <location evidence="1">Endomembrane system</location>
        <topology evidence="1">Multi-pass membrane protein</topology>
    </subcellularLocation>
</comment>
<dbReference type="STRING" id="571298.SAMN04488026_105033"/>
<keyword evidence="6" id="KW-0489">Methyltransferase</keyword>
<keyword evidence="3 5" id="KW-1133">Transmembrane helix</keyword>
<evidence type="ECO:0000256" key="3">
    <source>
        <dbReference type="ARBA" id="ARBA00022989"/>
    </source>
</evidence>
<keyword evidence="7" id="KW-1185">Reference proteome</keyword>
<dbReference type="Gene3D" id="1.20.120.1630">
    <property type="match status" value="1"/>
</dbReference>
<evidence type="ECO:0000256" key="2">
    <source>
        <dbReference type="ARBA" id="ARBA00022692"/>
    </source>
</evidence>
<sequence>MTPTYNAEMTMSRFDQIRARSRWSDILEGQPQHLLMLALMLCGAAWLLEDSPGQGRFLGLDSLDWAWASIWLAVLHQAVVAFGFRMQLHRAIFTRLWGKRDFANWQWIFLPLLVARPITLLVTAVLDAGSLSLWRPGTLLLGVLLILPAAWTLNSVLRHFTIRRATGGDHFRARYLSMPMVKQGSFRWFDNSMYALAFLGLWGIALIAGSWQALVVACFQHAYIWVHMYTVEAPDMRWLYGPLDAEDGTD</sequence>
<accession>A0A1G9E456</accession>
<proteinExistence type="predicted"/>
<keyword evidence="2 5" id="KW-0812">Transmembrane</keyword>
<dbReference type="Proteomes" id="UP000199382">
    <property type="component" value="Unassembled WGS sequence"/>
</dbReference>
<evidence type="ECO:0000256" key="4">
    <source>
        <dbReference type="ARBA" id="ARBA00023136"/>
    </source>
</evidence>
<dbReference type="InterPro" id="IPR007318">
    <property type="entry name" value="Phopholipid_MeTrfase"/>
</dbReference>
<dbReference type="AlphaFoldDB" id="A0A1G9E456"/>
<evidence type="ECO:0000313" key="7">
    <source>
        <dbReference type="Proteomes" id="UP000199382"/>
    </source>
</evidence>
<dbReference type="RefSeq" id="WP_093160997.1">
    <property type="nucleotide sequence ID" value="NZ_FNEK01000050.1"/>
</dbReference>
<dbReference type="GO" id="GO:0032259">
    <property type="term" value="P:methylation"/>
    <property type="evidence" value="ECO:0007669"/>
    <property type="project" value="UniProtKB-KW"/>
</dbReference>
<dbReference type="OrthoDB" id="1550992at2"/>
<name>A0A1G9E456_9RHOB</name>
<feature type="transmembrane region" description="Helical" evidence="5">
    <location>
        <begin position="65"/>
        <end position="84"/>
    </location>
</feature>
<evidence type="ECO:0000313" key="6">
    <source>
        <dbReference type="EMBL" id="SDK70894.1"/>
    </source>
</evidence>
<organism evidence="6 7">
    <name type="scientific">Aliiruegeria lutimaris</name>
    <dbReference type="NCBI Taxonomy" id="571298"/>
    <lineage>
        <taxon>Bacteria</taxon>
        <taxon>Pseudomonadati</taxon>
        <taxon>Pseudomonadota</taxon>
        <taxon>Alphaproteobacteria</taxon>
        <taxon>Rhodobacterales</taxon>
        <taxon>Roseobacteraceae</taxon>
        <taxon>Aliiruegeria</taxon>
    </lineage>
</organism>
<keyword evidence="4 5" id="KW-0472">Membrane</keyword>
<feature type="transmembrane region" description="Helical" evidence="5">
    <location>
        <begin position="138"/>
        <end position="157"/>
    </location>
</feature>
<dbReference type="EMBL" id="FNEK01000050">
    <property type="protein sequence ID" value="SDK70894.1"/>
    <property type="molecule type" value="Genomic_DNA"/>
</dbReference>
<evidence type="ECO:0000256" key="1">
    <source>
        <dbReference type="ARBA" id="ARBA00004127"/>
    </source>
</evidence>
<reference evidence="6 7" key="1">
    <citation type="submission" date="2016-10" db="EMBL/GenBank/DDBJ databases">
        <authorList>
            <person name="de Groot N.N."/>
        </authorList>
    </citation>
    <scope>NUCLEOTIDE SEQUENCE [LARGE SCALE GENOMIC DNA]</scope>
    <source>
        <strain evidence="6 7">DSM 25294</strain>
    </source>
</reference>
<protein>
    <submittedName>
        <fullName evidence="6">Phospholipid methyltransferase</fullName>
    </submittedName>
</protein>
<evidence type="ECO:0000256" key="5">
    <source>
        <dbReference type="SAM" id="Phobius"/>
    </source>
</evidence>
<dbReference type="GO" id="GO:0012505">
    <property type="term" value="C:endomembrane system"/>
    <property type="evidence" value="ECO:0007669"/>
    <property type="project" value="UniProtKB-SubCell"/>
</dbReference>
<dbReference type="GO" id="GO:0008168">
    <property type="term" value="F:methyltransferase activity"/>
    <property type="evidence" value="ECO:0007669"/>
    <property type="project" value="UniProtKB-KW"/>
</dbReference>
<gene>
    <name evidence="6" type="ORF">SAMN04488026_105033</name>
</gene>